<dbReference type="Gene3D" id="3.40.630.10">
    <property type="entry name" value="Zn peptidases"/>
    <property type="match status" value="1"/>
</dbReference>
<sequence length="486" mass="52246">MKFEINAAITAQTFILPVFVESLPDLPKLRESLQSVTILPHMGARHAITWFYGHSGQPDLVLVGLGESAKFQSSYIREAAGNAGRALLKEKRRTAAVSFEALPSIGLFEGCTADDIAAWVEGSLLGTYSFDKYKAKSAEDTDLTLYFAGEENGEWTEAIRLGQVRAESTMWARDLTNEPPNYLRPRDLAARTVERFTGTSVQVSVHEADELERLGFAGLVAVGKGSMHPPVFLELRYCTDAAKPLVALIGKGITFDTGGISLKRDHDISDMRMDMAGAAAVLGALDIMVQSGAAVNVVVLVPSAENSPSDRSMLPGEIIRYANGLTVQVGNTDSEGRLILADALLYAHRIGAVQAIDMATLTYSVVGALGSKVAGILGDDQLVKAIKSAGEPYGENIWQLPLIDEYESYMDSDYADTSNISRVGEAGVITSSLFLRKFVHPTLTWAHIDMNGPKDSSSAKGEFAVGATGFGARMLAAFVTKQDAKK</sequence>
<accession>A0A3G9IY24</accession>
<evidence type="ECO:0000256" key="4">
    <source>
        <dbReference type="ARBA" id="ARBA00022801"/>
    </source>
</evidence>
<dbReference type="Pfam" id="PF00883">
    <property type="entry name" value="Peptidase_M17"/>
    <property type="match status" value="1"/>
</dbReference>
<dbReference type="GO" id="GO:0006508">
    <property type="term" value="P:proteolysis"/>
    <property type="evidence" value="ECO:0007669"/>
    <property type="project" value="UniProtKB-KW"/>
</dbReference>
<evidence type="ECO:0000313" key="11">
    <source>
        <dbReference type="EMBL" id="BBH23780.1"/>
    </source>
</evidence>
<feature type="domain" description="Cytosol aminopeptidase" evidence="9">
    <location>
        <begin position="171"/>
        <end position="475"/>
    </location>
</feature>
<gene>
    <name evidence="11" type="primary">pepA_1</name>
    <name evidence="11" type="ORF">Back11_51250</name>
</gene>
<evidence type="ECO:0000313" key="12">
    <source>
        <dbReference type="Proteomes" id="UP000275368"/>
    </source>
</evidence>
<dbReference type="GO" id="GO:0005737">
    <property type="term" value="C:cytoplasm"/>
    <property type="evidence" value="ECO:0007669"/>
    <property type="project" value="InterPro"/>
</dbReference>
<evidence type="ECO:0000256" key="8">
    <source>
        <dbReference type="ARBA" id="ARBA00050061"/>
    </source>
</evidence>
<dbReference type="SUPFAM" id="SSF52949">
    <property type="entry name" value="Macro domain-like"/>
    <property type="match status" value="1"/>
</dbReference>
<organism evidence="11 12">
    <name type="scientific">Paenibacillus baekrokdamisoli</name>
    <dbReference type="NCBI Taxonomy" id="1712516"/>
    <lineage>
        <taxon>Bacteria</taxon>
        <taxon>Bacillati</taxon>
        <taxon>Bacillota</taxon>
        <taxon>Bacilli</taxon>
        <taxon>Bacillales</taxon>
        <taxon>Paenibacillaceae</taxon>
        <taxon>Paenibacillus</taxon>
    </lineage>
</organism>
<reference evidence="11 12" key="1">
    <citation type="submission" date="2018-11" db="EMBL/GenBank/DDBJ databases">
        <title>Complete genome sequence of Paenibacillus baekrokdamisoli strain KCTC 33723.</title>
        <authorList>
            <person name="Kang S.W."/>
            <person name="Lee K.C."/>
            <person name="Kim K.K."/>
            <person name="Kim J.S."/>
            <person name="Kim D.S."/>
            <person name="Ko S.H."/>
            <person name="Yang S.H."/>
            <person name="Lee J.S."/>
        </authorList>
    </citation>
    <scope>NUCLEOTIDE SEQUENCE [LARGE SCALE GENOMIC DNA]</scope>
    <source>
        <strain evidence="11 12">KCTC 33723</strain>
    </source>
</reference>
<dbReference type="KEGG" id="pbk:Back11_51250"/>
<dbReference type="AlphaFoldDB" id="A0A3G9IY24"/>
<proteinExistence type="inferred from homology"/>
<evidence type="ECO:0000259" key="9">
    <source>
        <dbReference type="Pfam" id="PF00883"/>
    </source>
</evidence>
<feature type="domain" description="Peptidase M17 leucyl aminopeptidase N-terminal" evidence="10">
    <location>
        <begin position="47"/>
        <end position="136"/>
    </location>
</feature>
<keyword evidence="12" id="KW-1185">Reference proteome</keyword>
<evidence type="ECO:0000256" key="7">
    <source>
        <dbReference type="ARBA" id="ARBA00050021"/>
    </source>
</evidence>
<evidence type="ECO:0000256" key="2">
    <source>
        <dbReference type="ARBA" id="ARBA00022438"/>
    </source>
</evidence>
<evidence type="ECO:0000259" key="10">
    <source>
        <dbReference type="Pfam" id="PF02789"/>
    </source>
</evidence>
<evidence type="ECO:0000256" key="1">
    <source>
        <dbReference type="ARBA" id="ARBA00009528"/>
    </source>
</evidence>
<dbReference type="InterPro" id="IPR000819">
    <property type="entry name" value="Peptidase_M17_C"/>
</dbReference>
<keyword evidence="2 11" id="KW-0031">Aminopeptidase</keyword>
<comment type="similarity">
    <text evidence="1">Belongs to the peptidase M17 family.</text>
</comment>
<protein>
    <recommendedName>
        <fullName evidence="7">Probable cytosol aminopeptidase</fullName>
    </recommendedName>
    <alternativeName>
        <fullName evidence="8">Leucine aminopeptidase</fullName>
    </alternativeName>
    <alternativeName>
        <fullName evidence="5">Leucyl aminopeptidase</fullName>
    </alternativeName>
</protein>
<dbReference type="PANTHER" id="PTHR11963">
    <property type="entry name" value="LEUCINE AMINOPEPTIDASE-RELATED"/>
    <property type="match status" value="1"/>
</dbReference>
<dbReference type="GO" id="GO:0030145">
    <property type="term" value="F:manganese ion binding"/>
    <property type="evidence" value="ECO:0007669"/>
    <property type="project" value="InterPro"/>
</dbReference>
<dbReference type="PRINTS" id="PR00481">
    <property type="entry name" value="LAMNOPPTDASE"/>
</dbReference>
<dbReference type="InterPro" id="IPR011356">
    <property type="entry name" value="Leucine_aapep/pepB"/>
</dbReference>
<dbReference type="Proteomes" id="UP000275368">
    <property type="component" value="Chromosome"/>
</dbReference>
<keyword evidence="4" id="KW-0378">Hydrolase</keyword>
<dbReference type="EMBL" id="AP019308">
    <property type="protein sequence ID" value="BBH23780.1"/>
    <property type="molecule type" value="Genomic_DNA"/>
</dbReference>
<dbReference type="OrthoDB" id="9809354at2"/>
<evidence type="ECO:0000256" key="6">
    <source>
        <dbReference type="ARBA" id="ARBA00049972"/>
    </source>
</evidence>
<dbReference type="SUPFAM" id="SSF53187">
    <property type="entry name" value="Zn-dependent exopeptidases"/>
    <property type="match status" value="1"/>
</dbReference>
<dbReference type="Gene3D" id="3.40.220.10">
    <property type="entry name" value="Leucine Aminopeptidase, subunit E, domain 1"/>
    <property type="match status" value="1"/>
</dbReference>
<keyword evidence="3" id="KW-0645">Protease</keyword>
<dbReference type="InterPro" id="IPR043472">
    <property type="entry name" value="Macro_dom-like"/>
</dbReference>
<comment type="function">
    <text evidence="6">Presumably involved in the processing and regular turnover of intracellular proteins. Catalyzes the removal of unsubstituted N-terminal amino acids from various peptides.</text>
</comment>
<name>A0A3G9IY24_9BACL</name>
<dbReference type="InterPro" id="IPR008283">
    <property type="entry name" value="Peptidase_M17_N"/>
</dbReference>
<dbReference type="GO" id="GO:0070006">
    <property type="term" value="F:metalloaminopeptidase activity"/>
    <property type="evidence" value="ECO:0007669"/>
    <property type="project" value="InterPro"/>
</dbReference>
<dbReference type="PANTHER" id="PTHR11963:SF20">
    <property type="entry name" value="PEPTIDASE B"/>
    <property type="match status" value="1"/>
</dbReference>
<dbReference type="Pfam" id="PF02789">
    <property type="entry name" value="Peptidase_M17_N"/>
    <property type="match status" value="1"/>
</dbReference>
<dbReference type="RefSeq" id="WP_125663523.1">
    <property type="nucleotide sequence ID" value="NZ_AP019308.1"/>
</dbReference>
<evidence type="ECO:0000256" key="5">
    <source>
        <dbReference type="ARBA" id="ARBA00033172"/>
    </source>
</evidence>
<dbReference type="CDD" id="cd00433">
    <property type="entry name" value="Peptidase_M17"/>
    <property type="match status" value="1"/>
</dbReference>
<evidence type="ECO:0000256" key="3">
    <source>
        <dbReference type="ARBA" id="ARBA00022670"/>
    </source>
</evidence>